<dbReference type="InterPro" id="IPR036837">
    <property type="entry name" value="Cation_efflux_CTD_sf"/>
</dbReference>
<keyword evidence="1" id="KW-0813">Transport</keyword>
<organism evidence="3 4">
    <name type="scientific">Fragilariopsis cylindrus CCMP1102</name>
    <dbReference type="NCBI Taxonomy" id="635003"/>
    <lineage>
        <taxon>Eukaryota</taxon>
        <taxon>Sar</taxon>
        <taxon>Stramenopiles</taxon>
        <taxon>Ochrophyta</taxon>
        <taxon>Bacillariophyta</taxon>
        <taxon>Bacillariophyceae</taxon>
        <taxon>Bacillariophycidae</taxon>
        <taxon>Bacillariales</taxon>
        <taxon>Bacillariaceae</taxon>
        <taxon>Fragilariopsis</taxon>
    </lineage>
</organism>
<feature type="non-terminal residue" evidence="3">
    <location>
        <position position="1"/>
    </location>
</feature>
<evidence type="ECO:0000259" key="2">
    <source>
        <dbReference type="Pfam" id="PF16916"/>
    </source>
</evidence>
<evidence type="ECO:0000313" key="4">
    <source>
        <dbReference type="Proteomes" id="UP000095751"/>
    </source>
</evidence>
<name>A0A1E7ESS4_9STRA</name>
<dbReference type="Gene3D" id="3.30.70.1350">
    <property type="entry name" value="Cation efflux protein, cytoplasmic domain"/>
    <property type="match status" value="1"/>
</dbReference>
<dbReference type="GO" id="GO:0016020">
    <property type="term" value="C:membrane"/>
    <property type="evidence" value="ECO:0007669"/>
    <property type="project" value="TreeGrafter"/>
</dbReference>
<evidence type="ECO:0000313" key="3">
    <source>
        <dbReference type="EMBL" id="OEU08919.1"/>
    </source>
</evidence>
<dbReference type="KEGG" id="fcy:FRACYDRAFT_164769"/>
<accession>A0A1E7ESS4</accession>
<sequence>IISVYIIYSWYHTGKEQIEQLTGKSAPQELIEELIDMSENFDERLIVDTCRAYHFGPKFLVELEVVMPEYTLLKESHDLGMELQYEIEAREEVERCFVHIDYE</sequence>
<dbReference type="PANTHER" id="PTHR43840">
    <property type="entry name" value="MITOCHONDRIAL METAL TRANSPORTER 1-RELATED"/>
    <property type="match status" value="1"/>
</dbReference>
<proteinExistence type="predicted"/>
<dbReference type="OrthoDB" id="78296at2759"/>
<reference evidence="3 4" key="1">
    <citation type="submission" date="2016-09" db="EMBL/GenBank/DDBJ databases">
        <title>Extensive genetic diversity and differential bi-allelic expression allows diatom success in the polar Southern Ocean.</title>
        <authorList>
            <consortium name="DOE Joint Genome Institute"/>
            <person name="Mock T."/>
            <person name="Otillar R.P."/>
            <person name="Strauss J."/>
            <person name="Dupont C."/>
            <person name="Frickenhaus S."/>
            <person name="Maumus F."/>
            <person name="Mcmullan M."/>
            <person name="Sanges R."/>
            <person name="Schmutz J."/>
            <person name="Toseland A."/>
            <person name="Valas R."/>
            <person name="Veluchamy A."/>
            <person name="Ward B.J."/>
            <person name="Allen A."/>
            <person name="Barry K."/>
            <person name="Falciatore A."/>
            <person name="Ferrante M."/>
            <person name="Fortunato A.E."/>
            <person name="Gloeckner G."/>
            <person name="Gruber A."/>
            <person name="Hipkin R."/>
            <person name="Janech M."/>
            <person name="Kroth P."/>
            <person name="Leese F."/>
            <person name="Lindquist E."/>
            <person name="Lyon B.R."/>
            <person name="Martin J."/>
            <person name="Mayer C."/>
            <person name="Parker M."/>
            <person name="Quesneville H."/>
            <person name="Raymond J."/>
            <person name="Uhlig C."/>
            <person name="Valentin K.U."/>
            <person name="Worden A.Z."/>
            <person name="Armbrust E.V."/>
            <person name="Bowler C."/>
            <person name="Green B."/>
            <person name="Moulton V."/>
            <person name="Van Oosterhout C."/>
            <person name="Grigoriev I."/>
        </authorList>
    </citation>
    <scope>NUCLEOTIDE SEQUENCE [LARGE SCALE GENOMIC DNA]</scope>
    <source>
        <strain evidence="3 4">CCMP1102</strain>
    </source>
</reference>
<gene>
    <name evidence="3" type="ORF">FRACYDRAFT_164769</name>
</gene>
<dbReference type="EMBL" id="KV784378">
    <property type="protein sequence ID" value="OEU08919.1"/>
    <property type="molecule type" value="Genomic_DNA"/>
</dbReference>
<protein>
    <recommendedName>
        <fullName evidence="2">Cation efflux protein cytoplasmic domain-containing protein</fullName>
    </recommendedName>
</protein>
<dbReference type="InterPro" id="IPR050291">
    <property type="entry name" value="CDF_Transporter"/>
</dbReference>
<dbReference type="InParanoid" id="A0A1E7ESS4"/>
<feature type="domain" description="Cation efflux protein cytoplasmic" evidence="2">
    <location>
        <begin position="27"/>
        <end position="101"/>
    </location>
</feature>
<feature type="non-terminal residue" evidence="3">
    <location>
        <position position="103"/>
    </location>
</feature>
<dbReference type="GO" id="GO:0008324">
    <property type="term" value="F:monoatomic cation transmembrane transporter activity"/>
    <property type="evidence" value="ECO:0007669"/>
    <property type="project" value="TreeGrafter"/>
</dbReference>
<evidence type="ECO:0000256" key="1">
    <source>
        <dbReference type="ARBA" id="ARBA00022448"/>
    </source>
</evidence>
<dbReference type="AlphaFoldDB" id="A0A1E7ESS4"/>
<dbReference type="InterPro" id="IPR027470">
    <property type="entry name" value="Cation_efflux_CTD"/>
</dbReference>
<dbReference type="Pfam" id="PF16916">
    <property type="entry name" value="ZT_dimer"/>
    <property type="match status" value="1"/>
</dbReference>
<dbReference type="Proteomes" id="UP000095751">
    <property type="component" value="Unassembled WGS sequence"/>
</dbReference>
<keyword evidence="4" id="KW-1185">Reference proteome</keyword>
<dbReference type="PANTHER" id="PTHR43840:SF52">
    <property type="entry name" value="CATION EFFLUX FAMILY PROTEIN"/>
    <property type="match status" value="1"/>
</dbReference>
<dbReference type="SUPFAM" id="SSF160240">
    <property type="entry name" value="Cation efflux protein cytoplasmic domain-like"/>
    <property type="match status" value="1"/>
</dbReference>